<protein>
    <submittedName>
        <fullName evidence="7">ABC transporter ATP-binding protein</fullName>
    </submittedName>
</protein>
<dbReference type="Pfam" id="PF00005">
    <property type="entry name" value="ABC_tran"/>
    <property type="match status" value="1"/>
</dbReference>
<accession>A0ABS9PZA0</accession>
<reference evidence="7 8" key="1">
    <citation type="submission" date="2022-02" db="EMBL/GenBank/DDBJ databases">
        <title>Uncovering new skin microbiome diversity through culturing and metagenomics.</title>
        <authorList>
            <person name="Conlan S."/>
            <person name="Deming C."/>
            <person name="Nisc Comparative Sequencing Program N."/>
            <person name="Segre J.A."/>
        </authorList>
    </citation>
    <scope>NUCLEOTIDE SEQUENCE [LARGE SCALE GENOMIC DNA]</scope>
    <source>
        <strain evidence="7 8">ACRQZ</strain>
    </source>
</reference>
<dbReference type="EMBL" id="JAKRCV010000006">
    <property type="protein sequence ID" value="MCG7320932.1"/>
    <property type="molecule type" value="Genomic_DNA"/>
</dbReference>
<dbReference type="PANTHER" id="PTHR43335">
    <property type="entry name" value="ABC TRANSPORTER, ATP-BINDING PROTEIN"/>
    <property type="match status" value="1"/>
</dbReference>
<dbReference type="InterPro" id="IPR003439">
    <property type="entry name" value="ABC_transporter-like_ATP-bd"/>
</dbReference>
<evidence type="ECO:0000256" key="1">
    <source>
        <dbReference type="ARBA" id="ARBA00005417"/>
    </source>
</evidence>
<dbReference type="InterPro" id="IPR027417">
    <property type="entry name" value="P-loop_NTPase"/>
</dbReference>
<proteinExistence type="inferred from homology"/>
<dbReference type="SMART" id="SM00382">
    <property type="entry name" value="AAA"/>
    <property type="match status" value="1"/>
</dbReference>
<feature type="domain" description="ABC transporter" evidence="6">
    <location>
        <begin position="17"/>
        <end position="222"/>
    </location>
</feature>
<evidence type="ECO:0000256" key="2">
    <source>
        <dbReference type="ARBA" id="ARBA00022448"/>
    </source>
</evidence>
<evidence type="ECO:0000313" key="8">
    <source>
        <dbReference type="Proteomes" id="UP001521931"/>
    </source>
</evidence>
<keyword evidence="3" id="KW-0547">Nucleotide-binding</keyword>
<dbReference type="GO" id="GO:0005524">
    <property type="term" value="F:ATP binding"/>
    <property type="evidence" value="ECO:0007669"/>
    <property type="project" value="UniProtKB-KW"/>
</dbReference>
<keyword evidence="2" id="KW-0813">Transport</keyword>
<dbReference type="RefSeq" id="WP_239262246.1">
    <property type="nucleotide sequence ID" value="NZ_JAKRCV010000006.1"/>
</dbReference>
<evidence type="ECO:0000256" key="3">
    <source>
        <dbReference type="ARBA" id="ARBA00022741"/>
    </source>
</evidence>
<evidence type="ECO:0000256" key="4">
    <source>
        <dbReference type="ARBA" id="ARBA00022840"/>
    </source>
</evidence>
<dbReference type="PANTHER" id="PTHR43335:SF4">
    <property type="entry name" value="ABC TRANSPORTER, ATP-BINDING PROTEIN"/>
    <property type="match status" value="1"/>
</dbReference>
<evidence type="ECO:0000256" key="5">
    <source>
        <dbReference type="SAM" id="MobiDB-lite"/>
    </source>
</evidence>
<name>A0ABS9PZA0_9MICO</name>
<keyword evidence="4 7" id="KW-0067">ATP-binding</keyword>
<keyword evidence="8" id="KW-1185">Reference proteome</keyword>
<comment type="caution">
    <text evidence="7">The sequence shown here is derived from an EMBL/GenBank/DDBJ whole genome shotgun (WGS) entry which is preliminary data.</text>
</comment>
<dbReference type="CDD" id="cd03230">
    <property type="entry name" value="ABC_DR_subfamily_A"/>
    <property type="match status" value="1"/>
</dbReference>
<dbReference type="SUPFAM" id="SSF52540">
    <property type="entry name" value="P-loop containing nucleoside triphosphate hydrolases"/>
    <property type="match status" value="1"/>
</dbReference>
<feature type="region of interest" description="Disordered" evidence="5">
    <location>
        <begin position="1"/>
        <end position="20"/>
    </location>
</feature>
<gene>
    <name evidence="7" type="ORF">MHL29_03355</name>
</gene>
<dbReference type="Gene3D" id="3.40.50.300">
    <property type="entry name" value="P-loop containing nucleotide triphosphate hydrolases"/>
    <property type="match status" value="1"/>
</dbReference>
<comment type="similarity">
    <text evidence="1">Belongs to the ABC transporter superfamily.</text>
</comment>
<dbReference type="PROSITE" id="PS00211">
    <property type="entry name" value="ABC_TRANSPORTER_1"/>
    <property type="match status" value="1"/>
</dbReference>
<organism evidence="7 8">
    <name type="scientific">Arsenicicoccus bolidensis</name>
    <dbReference type="NCBI Taxonomy" id="229480"/>
    <lineage>
        <taxon>Bacteria</taxon>
        <taxon>Bacillati</taxon>
        <taxon>Actinomycetota</taxon>
        <taxon>Actinomycetes</taxon>
        <taxon>Micrococcales</taxon>
        <taxon>Intrasporangiaceae</taxon>
        <taxon>Arsenicicoccus</taxon>
    </lineage>
</organism>
<evidence type="ECO:0000313" key="7">
    <source>
        <dbReference type="EMBL" id="MCG7320932.1"/>
    </source>
</evidence>
<evidence type="ECO:0000259" key="6">
    <source>
        <dbReference type="PROSITE" id="PS50893"/>
    </source>
</evidence>
<dbReference type="InterPro" id="IPR017871">
    <property type="entry name" value="ABC_transporter-like_CS"/>
</dbReference>
<dbReference type="InterPro" id="IPR003593">
    <property type="entry name" value="AAA+_ATPase"/>
</dbReference>
<dbReference type="Proteomes" id="UP001521931">
    <property type="component" value="Unassembled WGS sequence"/>
</dbReference>
<sequence length="222" mass="23538">MSDHDPVRLPDGGPARVHAQGLRKSYAGRPVVTDLSLEVGAGEVVALVGPNGVGKTTLLRCLLGTESSDAGTVTLDGAPLRDQDPEVRRAVCAILDDAGFYPDVTVLEHLDVLARAHGVPDPDELVDAALAELRIEHVADQVPWTLSSGQRRRLSLAVALVRPWSLLVLDEPEQRLDADGRSWLADHLAAQAASGRSILMASHDAGLVSRSGARVVELHGDV</sequence>
<dbReference type="PROSITE" id="PS50893">
    <property type="entry name" value="ABC_TRANSPORTER_2"/>
    <property type="match status" value="1"/>
</dbReference>